<dbReference type="AlphaFoldDB" id="A0A5M9WTI2"/>
<dbReference type="InterPro" id="IPR001227">
    <property type="entry name" value="Ac_transferase_dom_sf"/>
</dbReference>
<dbReference type="EMBL" id="RIAS01000006">
    <property type="protein sequence ID" value="KAA8784778.1"/>
    <property type="molecule type" value="Genomic_DNA"/>
</dbReference>
<dbReference type="RefSeq" id="WP_123064608.1">
    <property type="nucleotide sequence ID" value="NZ_RIAS01000006.1"/>
</dbReference>
<dbReference type="InterPro" id="IPR016035">
    <property type="entry name" value="Acyl_Trfase/lysoPLipase"/>
</dbReference>
<evidence type="ECO:0000256" key="1">
    <source>
        <dbReference type="ARBA" id="ARBA00013258"/>
    </source>
</evidence>
<dbReference type="SMART" id="SM00827">
    <property type="entry name" value="PKS_AT"/>
    <property type="match status" value="1"/>
</dbReference>
<dbReference type="InterPro" id="IPR016036">
    <property type="entry name" value="Malonyl_transacylase_ACP-bd"/>
</dbReference>
<evidence type="ECO:0000259" key="5">
    <source>
        <dbReference type="SMART" id="SM00827"/>
    </source>
</evidence>
<dbReference type="InterPro" id="IPR014043">
    <property type="entry name" value="Acyl_transferase_dom"/>
</dbReference>
<comment type="caution">
    <text evidence="6">The sequence shown here is derived from an EMBL/GenBank/DDBJ whole genome shotgun (WGS) entry which is preliminary data.</text>
</comment>
<dbReference type="Proteomes" id="UP000323664">
    <property type="component" value="Unassembled WGS sequence"/>
</dbReference>
<dbReference type="Gene3D" id="3.30.70.250">
    <property type="entry name" value="Malonyl-CoA ACP transacylase, ACP-binding"/>
    <property type="match status" value="1"/>
</dbReference>
<evidence type="ECO:0000256" key="2">
    <source>
        <dbReference type="ARBA" id="ARBA00022679"/>
    </source>
</evidence>
<feature type="domain" description="Malonyl-CoA:ACP transacylase (MAT)" evidence="5">
    <location>
        <begin position="6"/>
        <end position="298"/>
    </location>
</feature>
<dbReference type="EC" id="2.3.1.39" evidence="1"/>
<reference evidence="6 7" key="1">
    <citation type="journal article" date="2019" name="J. Ind. Microbiol. Biotechnol.">
        <title>Paenibacillus amylolyticus 27C64 has a diverse set of carbohydrate-active enzymes and complete pectin deconstruction system.</title>
        <authorList>
            <person name="Keggi C."/>
            <person name="Doran-Peterson J."/>
        </authorList>
    </citation>
    <scope>NUCLEOTIDE SEQUENCE [LARGE SCALE GENOMIC DNA]</scope>
    <source>
        <strain evidence="6 7">27C64</strain>
    </source>
</reference>
<proteinExistence type="predicted"/>
<dbReference type="SUPFAM" id="SSF52151">
    <property type="entry name" value="FabD/lysophospholipase-like"/>
    <property type="match status" value="1"/>
</dbReference>
<evidence type="ECO:0000313" key="7">
    <source>
        <dbReference type="Proteomes" id="UP000323664"/>
    </source>
</evidence>
<dbReference type="GO" id="GO:0006633">
    <property type="term" value="P:fatty acid biosynthetic process"/>
    <property type="evidence" value="ECO:0007669"/>
    <property type="project" value="TreeGrafter"/>
</dbReference>
<keyword evidence="2 6" id="KW-0808">Transferase</keyword>
<keyword evidence="3" id="KW-0012">Acyltransferase</keyword>
<dbReference type="Gene3D" id="3.40.366.10">
    <property type="entry name" value="Malonyl-Coenzyme A Acyl Carrier Protein, domain 2"/>
    <property type="match status" value="1"/>
</dbReference>
<evidence type="ECO:0000313" key="6">
    <source>
        <dbReference type="EMBL" id="KAA8784778.1"/>
    </source>
</evidence>
<dbReference type="Pfam" id="PF00698">
    <property type="entry name" value="Acyl_transf_1"/>
    <property type="match status" value="1"/>
</dbReference>
<sequence>MSVALIFPGQGSQYIGMGKELCSSFSLANQTLDEASEIIKMDITKCWRPDYNLDNTRDAQPMILAVSIAAFRVFHQEIGWSPSVAAGHSLGEYAALVSSGCISFKEALNIVKVRGELMQAAAEQFPGRMIAVMHSDDSDLEEIYDRTKKLWKNLTLACHNSKSNKVFSGTIEATEMFIDHLKDKNIHYKVINNSGAFHNDTMQNAANNMFDVLSNIKVNKGNFPVLSNIDALPHTVNTLKKMLVLQITKPVRWKETMDNIIKYGAKAFVEIGPRKVLGNMIDDDKKHFPYVSFCTSKDVDQVKMMMENQNDHFGRTRPDFSSINQLLDHSVVMKNYNSSDANYNEIHKIYQKINDLKNNDPLNSNRDRQIIQYILKVFALKNIPSEEQENFKNKWLREYA</sequence>
<evidence type="ECO:0000256" key="4">
    <source>
        <dbReference type="ARBA" id="ARBA00048462"/>
    </source>
</evidence>
<dbReference type="PANTHER" id="PTHR42681:SF1">
    <property type="entry name" value="MALONYL-COA-ACYL CARRIER PROTEIN TRANSACYLASE, MITOCHONDRIAL"/>
    <property type="match status" value="1"/>
</dbReference>
<organism evidence="6 7">
    <name type="scientific">Paenibacillus amylolyticus</name>
    <dbReference type="NCBI Taxonomy" id="1451"/>
    <lineage>
        <taxon>Bacteria</taxon>
        <taxon>Bacillati</taxon>
        <taxon>Bacillota</taxon>
        <taxon>Bacilli</taxon>
        <taxon>Bacillales</taxon>
        <taxon>Paenibacillaceae</taxon>
        <taxon>Paenibacillus</taxon>
    </lineage>
</organism>
<dbReference type="GO" id="GO:0004314">
    <property type="term" value="F:[acyl-carrier-protein] S-malonyltransferase activity"/>
    <property type="evidence" value="ECO:0007669"/>
    <property type="project" value="UniProtKB-EC"/>
</dbReference>
<name>A0A5M9WTI2_PAEAM</name>
<gene>
    <name evidence="6" type="ORF">EC604_13065</name>
</gene>
<dbReference type="SUPFAM" id="SSF55048">
    <property type="entry name" value="Probable ACP-binding domain of malonyl-CoA ACP transacylase"/>
    <property type="match status" value="1"/>
</dbReference>
<dbReference type="InterPro" id="IPR050858">
    <property type="entry name" value="Mal-CoA-ACP_Trans/PKS_FabD"/>
</dbReference>
<dbReference type="PANTHER" id="PTHR42681">
    <property type="entry name" value="MALONYL-COA-ACYL CARRIER PROTEIN TRANSACYLASE, MITOCHONDRIAL"/>
    <property type="match status" value="1"/>
</dbReference>
<protein>
    <recommendedName>
        <fullName evidence="1">[acyl-carrier-protein] S-malonyltransferase</fullName>
        <ecNumber evidence="1">2.3.1.39</ecNumber>
    </recommendedName>
</protein>
<dbReference type="OrthoDB" id="9805460at2"/>
<evidence type="ECO:0000256" key="3">
    <source>
        <dbReference type="ARBA" id="ARBA00023315"/>
    </source>
</evidence>
<accession>A0A5M9WTI2</accession>
<comment type="catalytic activity">
    <reaction evidence="4">
        <text>holo-[ACP] + malonyl-CoA = malonyl-[ACP] + CoA</text>
        <dbReference type="Rhea" id="RHEA:41792"/>
        <dbReference type="Rhea" id="RHEA-COMP:9623"/>
        <dbReference type="Rhea" id="RHEA-COMP:9685"/>
        <dbReference type="ChEBI" id="CHEBI:57287"/>
        <dbReference type="ChEBI" id="CHEBI:57384"/>
        <dbReference type="ChEBI" id="CHEBI:64479"/>
        <dbReference type="ChEBI" id="CHEBI:78449"/>
        <dbReference type="EC" id="2.3.1.39"/>
    </reaction>
</comment>